<reference evidence="2 3" key="2">
    <citation type="journal article" date="2017" name="Front. Plant Sci.">
        <title>Gene Classification and Mining of Molecular Markers Useful in Red Clover (Trifolium pratense) Breeding.</title>
        <authorList>
            <person name="Istvanek J."/>
            <person name="Dluhosova J."/>
            <person name="Dluhos P."/>
            <person name="Patkova L."/>
            <person name="Nedelnik J."/>
            <person name="Repkova J."/>
        </authorList>
    </citation>
    <scope>NUCLEOTIDE SEQUENCE [LARGE SCALE GENOMIC DNA]</scope>
    <source>
        <strain evidence="3">cv. Tatra</strain>
        <tissue evidence="2">Young leaves</tissue>
    </source>
</reference>
<dbReference type="InterPro" id="IPR005135">
    <property type="entry name" value="Endo/exonuclease/phosphatase"/>
</dbReference>
<dbReference type="SUPFAM" id="SSF56219">
    <property type="entry name" value="DNase I-like"/>
    <property type="match status" value="1"/>
</dbReference>
<evidence type="ECO:0000313" key="3">
    <source>
        <dbReference type="Proteomes" id="UP000236291"/>
    </source>
</evidence>
<keyword evidence="2" id="KW-0255">Endonuclease</keyword>
<protein>
    <submittedName>
        <fullName evidence="2">Endonuclease/exonuclease/phosphatase family protein</fullName>
    </submittedName>
</protein>
<sequence>MLNYDSCLVIDVEGRTGGLAILWKDSVKCRVLNYSRNFINLVVEHNEKGDWRLTFYYGYPEINRRRMAWDLLIELRDMSTLQWCVIGDFNDLLSQADKRGLLSHPNWLCSEFRSAVNDCDLTYIHLEEWLSNFPNVKLTNLLSSHCDHNSILLHCNSMIKKQYKSEFKFENSWMKEEDIEEVVNEGSDIGEGIEITHRLTHCADKLQRWGRKKKRDLKMKLWSMRLEWSD</sequence>
<dbReference type="GO" id="GO:0004519">
    <property type="term" value="F:endonuclease activity"/>
    <property type="evidence" value="ECO:0007669"/>
    <property type="project" value="UniProtKB-KW"/>
</dbReference>
<keyword evidence="2" id="KW-0378">Hydrolase</keyword>
<proteinExistence type="predicted"/>
<gene>
    <name evidence="2" type="ORF">L195_g043475</name>
</gene>
<accession>A0A2K3M9C6</accession>
<keyword evidence="2" id="KW-0269">Exonuclease</keyword>
<evidence type="ECO:0000259" key="1">
    <source>
        <dbReference type="Pfam" id="PF03372"/>
    </source>
</evidence>
<reference evidence="2 3" key="1">
    <citation type="journal article" date="2014" name="Am. J. Bot.">
        <title>Genome assembly and annotation for red clover (Trifolium pratense; Fabaceae).</title>
        <authorList>
            <person name="Istvanek J."/>
            <person name="Jaros M."/>
            <person name="Krenek A."/>
            <person name="Repkova J."/>
        </authorList>
    </citation>
    <scope>NUCLEOTIDE SEQUENCE [LARGE SCALE GENOMIC DNA]</scope>
    <source>
        <strain evidence="3">cv. Tatra</strain>
        <tissue evidence="2">Young leaves</tissue>
    </source>
</reference>
<dbReference type="InterPro" id="IPR036691">
    <property type="entry name" value="Endo/exonu/phosph_ase_sf"/>
</dbReference>
<dbReference type="PANTHER" id="PTHR33710:SF62">
    <property type="entry name" value="DUF4283 DOMAIN PROTEIN"/>
    <property type="match status" value="1"/>
</dbReference>
<keyword evidence="2" id="KW-0540">Nuclease</keyword>
<dbReference type="GO" id="GO:0004527">
    <property type="term" value="F:exonuclease activity"/>
    <property type="evidence" value="ECO:0007669"/>
    <property type="project" value="UniProtKB-KW"/>
</dbReference>
<dbReference type="EMBL" id="ASHM01053708">
    <property type="protein sequence ID" value="PNX87387.1"/>
    <property type="molecule type" value="Genomic_DNA"/>
</dbReference>
<dbReference type="PANTHER" id="PTHR33710">
    <property type="entry name" value="BNAC02G09200D PROTEIN"/>
    <property type="match status" value="1"/>
</dbReference>
<organism evidence="2 3">
    <name type="scientific">Trifolium pratense</name>
    <name type="common">Red clover</name>
    <dbReference type="NCBI Taxonomy" id="57577"/>
    <lineage>
        <taxon>Eukaryota</taxon>
        <taxon>Viridiplantae</taxon>
        <taxon>Streptophyta</taxon>
        <taxon>Embryophyta</taxon>
        <taxon>Tracheophyta</taxon>
        <taxon>Spermatophyta</taxon>
        <taxon>Magnoliopsida</taxon>
        <taxon>eudicotyledons</taxon>
        <taxon>Gunneridae</taxon>
        <taxon>Pentapetalae</taxon>
        <taxon>rosids</taxon>
        <taxon>fabids</taxon>
        <taxon>Fabales</taxon>
        <taxon>Fabaceae</taxon>
        <taxon>Papilionoideae</taxon>
        <taxon>50 kb inversion clade</taxon>
        <taxon>NPAAA clade</taxon>
        <taxon>Hologalegina</taxon>
        <taxon>IRL clade</taxon>
        <taxon>Trifolieae</taxon>
        <taxon>Trifolium</taxon>
    </lineage>
</organism>
<comment type="caution">
    <text evidence="2">The sequence shown here is derived from an EMBL/GenBank/DDBJ whole genome shotgun (WGS) entry which is preliminary data.</text>
</comment>
<dbReference type="Pfam" id="PF03372">
    <property type="entry name" value="Exo_endo_phos"/>
    <property type="match status" value="1"/>
</dbReference>
<dbReference type="Gene3D" id="3.60.10.10">
    <property type="entry name" value="Endonuclease/exonuclease/phosphatase"/>
    <property type="match status" value="1"/>
</dbReference>
<evidence type="ECO:0000313" key="2">
    <source>
        <dbReference type="EMBL" id="PNX87387.1"/>
    </source>
</evidence>
<name>A0A2K3M9C6_TRIPR</name>
<feature type="domain" description="Endonuclease/exonuclease/phosphatase" evidence="1">
    <location>
        <begin position="13"/>
        <end position="117"/>
    </location>
</feature>
<dbReference type="AlphaFoldDB" id="A0A2K3M9C6"/>
<dbReference type="Proteomes" id="UP000236291">
    <property type="component" value="Unassembled WGS sequence"/>
</dbReference>